<evidence type="ECO:0000313" key="1">
    <source>
        <dbReference type="EMBL" id="EPX78090.1"/>
    </source>
</evidence>
<name>S9RJ24_9RHOB</name>
<sequence>MQKRIPDFDRVTHFTITPIFEQQMGCSYNDAADWMVMGIAADDTVEFAMTTNQRDSLDGVLSECFGACPQAQDKVAFKSFENGEELYIAPVHPDELVAVLMEYVVDDMPDDAPNTDDHPLEEVQTALDEAMATIEVSP</sequence>
<reference evidence="2" key="1">
    <citation type="journal article" date="2014" name="Stand. Genomic Sci.">
        <title>Genome sequence of the exopolysaccharide-producing Salipiger mucosus type strain (DSM 16094(T)), a moderately halophilic member of the Roseobacter clade.</title>
        <authorList>
            <person name="Riedel T."/>
            <person name="Spring S."/>
            <person name="Fiebig A."/>
            <person name="Petersen J."/>
            <person name="Kyrpides N.C."/>
            <person name="Goker M."/>
            <person name="Klenk H.P."/>
        </authorList>
    </citation>
    <scope>NUCLEOTIDE SEQUENCE [LARGE SCALE GENOMIC DNA]</scope>
    <source>
        <strain evidence="2">DSM 16094</strain>
    </source>
</reference>
<dbReference type="AlphaFoldDB" id="S9RJ24"/>
<dbReference type="Proteomes" id="UP000015347">
    <property type="component" value="Unassembled WGS sequence"/>
</dbReference>
<dbReference type="HOGENOM" id="CLU_1853813_0_0_5"/>
<keyword evidence="2" id="KW-1185">Reference proteome</keyword>
<accession>S9RJ24</accession>
<evidence type="ECO:0000313" key="2">
    <source>
        <dbReference type="Proteomes" id="UP000015347"/>
    </source>
</evidence>
<dbReference type="STRING" id="1123237.Salmuc_03418"/>
<proteinExistence type="predicted"/>
<protein>
    <submittedName>
        <fullName evidence="1">Uncharacterized protein</fullName>
    </submittedName>
</protein>
<dbReference type="RefSeq" id="WP_020042899.1">
    <property type="nucleotide sequence ID" value="NZ_KE557281.1"/>
</dbReference>
<comment type="caution">
    <text evidence="1">The sequence shown here is derived from an EMBL/GenBank/DDBJ whole genome shotgun (WGS) entry which is preliminary data.</text>
</comment>
<gene>
    <name evidence="1" type="ORF">Salmuc_03418</name>
</gene>
<organism evidence="1 2">
    <name type="scientific">Salipiger mucosus DSM 16094</name>
    <dbReference type="NCBI Taxonomy" id="1123237"/>
    <lineage>
        <taxon>Bacteria</taxon>
        <taxon>Pseudomonadati</taxon>
        <taxon>Pseudomonadota</taxon>
        <taxon>Alphaproteobacteria</taxon>
        <taxon>Rhodobacterales</taxon>
        <taxon>Roseobacteraceae</taxon>
        <taxon>Salipiger</taxon>
    </lineage>
</organism>
<dbReference type="EMBL" id="APVH01000042">
    <property type="protein sequence ID" value="EPX78090.1"/>
    <property type="molecule type" value="Genomic_DNA"/>
</dbReference>